<proteinExistence type="predicted"/>
<reference evidence="1" key="1">
    <citation type="submission" date="2021-01" db="EMBL/GenBank/DDBJ databases">
        <authorList>
            <person name="Kaushik A."/>
        </authorList>
    </citation>
    <scope>NUCLEOTIDE SEQUENCE</scope>
    <source>
        <strain evidence="1">AG1-1C</strain>
    </source>
</reference>
<dbReference type="OrthoDB" id="3225869at2759"/>
<gene>
    <name evidence="1" type="ORF">RDB_LOCUS25652</name>
</gene>
<dbReference type="SUPFAM" id="SSF52058">
    <property type="entry name" value="L domain-like"/>
    <property type="match status" value="1"/>
</dbReference>
<name>A0A8H2WH60_9AGAM</name>
<sequence length="725" mass="81881">MSSHRVFTVAELLSLICLNCDNPTRTALARTSQLWFEIVTPILWGNLQGAHKIFVLLPGTVIGRVKPTEPPPQDLRLSLDAVNFTRFNIYAPRVKRLIIYDPSDAKQRIETWYNWGFIHYLYQQQTLFPNLVSLVINQPTASGSSSRRQQNPPAYEQWVTAFSSEALQAIHAPLILKPGLPPHPLSVSLTAASVAVVRLARKSKSLRTLEIYPTASSAELSSMGQGAAFGGFMGSETAYQRFYSSIESLTQLSELSTTAIVFETSMFRTLANLPHLRSLSVHNFSYQLPDFHPGLVPTGSFPQLTKLSLIDIDQENLEKIWESKPLVQNLTSLTILSSYSRHITLDWARETFLPILRTCSPELTEFLCESRSPGRGAEFEINFSLGALDLKSVMEERAVDHWQSNGRALGSVCHNEGICSRRLLRYDIGLYHITLFNNSKFLLSVFDKNGGGLPGIRAWSWYYIGPKGSPLRQQPNQARGSPKCDRDNDTLLPTHGMFSEGRVHVLSPSPETGASLHLYYTTVKALALPSISRPALPVEIIIHICQLIGFIDPWPNRSVYTEVAFDRGATDTSTASDSSNEIRPWLCTPPLSPSLLKKVWKAEPCIHPAEPVMSRTHAFRPDELVIRIARGSSTYNYKADSEGKQLTWRYLTTRIAHEPVYPLRIFDHRHEIWEWLEPEDRIEIAVDAAGWYFPNIRSEWGVSLRVYTLWEPSETMLRLIYKCDK</sequence>
<dbReference type="Proteomes" id="UP000663846">
    <property type="component" value="Unassembled WGS sequence"/>
</dbReference>
<evidence type="ECO:0000313" key="2">
    <source>
        <dbReference type="Proteomes" id="UP000663846"/>
    </source>
</evidence>
<comment type="caution">
    <text evidence="1">The sequence shown here is derived from an EMBL/GenBank/DDBJ whole genome shotgun (WGS) entry which is preliminary data.</text>
</comment>
<evidence type="ECO:0000313" key="1">
    <source>
        <dbReference type="EMBL" id="CAE6370569.1"/>
    </source>
</evidence>
<accession>A0A8H2WH60</accession>
<dbReference type="EMBL" id="CAJMWS010000134">
    <property type="protein sequence ID" value="CAE6370569.1"/>
    <property type="molecule type" value="Genomic_DNA"/>
</dbReference>
<organism evidence="1 2">
    <name type="scientific">Rhizoctonia solani</name>
    <dbReference type="NCBI Taxonomy" id="456999"/>
    <lineage>
        <taxon>Eukaryota</taxon>
        <taxon>Fungi</taxon>
        <taxon>Dikarya</taxon>
        <taxon>Basidiomycota</taxon>
        <taxon>Agaricomycotina</taxon>
        <taxon>Agaricomycetes</taxon>
        <taxon>Cantharellales</taxon>
        <taxon>Ceratobasidiaceae</taxon>
        <taxon>Rhizoctonia</taxon>
    </lineage>
</organism>
<dbReference type="InterPro" id="IPR032675">
    <property type="entry name" value="LRR_dom_sf"/>
</dbReference>
<dbReference type="AlphaFoldDB" id="A0A8H2WH60"/>
<dbReference type="Gene3D" id="3.80.10.10">
    <property type="entry name" value="Ribonuclease Inhibitor"/>
    <property type="match status" value="1"/>
</dbReference>
<protein>
    <submittedName>
        <fullName evidence="1">Uncharacterized protein</fullName>
    </submittedName>
</protein>